<sequence length="230" mass="25840">MSPSESPINYPHARLLAKSSEVEIEQAITVLDDAFRGDSFTDILTGGDLSLSRPQFNAMLRGALIGGQVYVISIGPNATDIVGVTVWYPPCKHSMSTEEERAQGWNQFMESMPEKLRIWFAEHFRPRMSGLAIEALGEEQALNAWHLQLFGVLKAYHGKGYGRKLYEVVECQAKAQGALMYLETTTELDVKIYQKLGFHVRSEVYIINWIGTGHVRLMIQETKGSDVKET</sequence>
<name>A0A8S0XYD4_CYCAE</name>
<keyword evidence="3" id="KW-1185">Reference proteome</keyword>
<reference evidence="2 3" key="1">
    <citation type="submission" date="2020-01" db="EMBL/GenBank/DDBJ databases">
        <authorList>
            <person name="Gupta K D."/>
        </authorList>
    </citation>
    <scope>NUCLEOTIDE SEQUENCE [LARGE SCALE GENOMIC DNA]</scope>
</reference>
<comment type="caution">
    <text evidence="2">The sequence shown here is derived from an EMBL/GenBank/DDBJ whole genome shotgun (WGS) entry which is preliminary data.</text>
</comment>
<accession>A0A8S0XYD4</accession>
<dbReference type="OrthoDB" id="4738875at2759"/>
<dbReference type="InterPro" id="IPR052523">
    <property type="entry name" value="Trichothecene_AcTrans"/>
</dbReference>
<dbReference type="SUPFAM" id="SSF55729">
    <property type="entry name" value="Acyl-CoA N-acyltransferases (Nat)"/>
    <property type="match status" value="1"/>
</dbReference>
<dbReference type="Pfam" id="PF13508">
    <property type="entry name" value="Acetyltransf_7"/>
    <property type="match status" value="1"/>
</dbReference>
<gene>
    <name evidence="2" type="ORF">AAE3_LOCUS10863</name>
</gene>
<dbReference type="GO" id="GO:0016747">
    <property type="term" value="F:acyltransferase activity, transferring groups other than amino-acyl groups"/>
    <property type="evidence" value="ECO:0007669"/>
    <property type="project" value="InterPro"/>
</dbReference>
<dbReference type="Gene3D" id="3.40.630.30">
    <property type="match status" value="1"/>
</dbReference>
<dbReference type="CDD" id="cd04301">
    <property type="entry name" value="NAT_SF"/>
    <property type="match status" value="1"/>
</dbReference>
<proteinExistence type="predicted"/>
<dbReference type="AlphaFoldDB" id="A0A8S0XYD4"/>
<dbReference type="EMBL" id="CACVBS010000068">
    <property type="protein sequence ID" value="CAA7268501.1"/>
    <property type="molecule type" value="Genomic_DNA"/>
</dbReference>
<dbReference type="InterPro" id="IPR016181">
    <property type="entry name" value="Acyl_CoA_acyltransferase"/>
</dbReference>
<dbReference type="PANTHER" id="PTHR42791:SF1">
    <property type="entry name" value="N-ACETYLTRANSFERASE DOMAIN-CONTAINING PROTEIN"/>
    <property type="match status" value="1"/>
</dbReference>
<organism evidence="2 3">
    <name type="scientific">Cyclocybe aegerita</name>
    <name type="common">Black poplar mushroom</name>
    <name type="synonym">Agrocybe aegerita</name>
    <dbReference type="NCBI Taxonomy" id="1973307"/>
    <lineage>
        <taxon>Eukaryota</taxon>
        <taxon>Fungi</taxon>
        <taxon>Dikarya</taxon>
        <taxon>Basidiomycota</taxon>
        <taxon>Agaricomycotina</taxon>
        <taxon>Agaricomycetes</taxon>
        <taxon>Agaricomycetidae</taxon>
        <taxon>Agaricales</taxon>
        <taxon>Agaricineae</taxon>
        <taxon>Bolbitiaceae</taxon>
        <taxon>Cyclocybe</taxon>
    </lineage>
</organism>
<feature type="domain" description="N-acetyltransferase" evidence="1">
    <location>
        <begin position="72"/>
        <end position="222"/>
    </location>
</feature>
<evidence type="ECO:0000259" key="1">
    <source>
        <dbReference type="PROSITE" id="PS51186"/>
    </source>
</evidence>
<dbReference type="PROSITE" id="PS51186">
    <property type="entry name" value="GNAT"/>
    <property type="match status" value="1"/>
</dbReference>
<dbReference type="PANTHER" id="PTHR42791">
    <property type="entry name" value="GNAT FAMILY ACETYLTRANSFERASE"/>
    <property type="match status" value="1"/>
</dbReference>
<evidence type="ECO:0000313" key="3">
    <source>
        <dbReference type="Proteomes" id="UP000467700"/>
    </source>
</evidence>
<evidence type="ECO:0000313" key="2">
    <source>
        <dbReference type="EMBL" id="CAA7268501.1"/>
    </source>
</evidence>
<dbReference type="InterPro" id="IPR000182">
    <property type="entry name" value="GNAT_dom"/>
</dbReference>
<protein>
    <recommendedName>
        <fullName evidence="1">N-acetyltransferase domain-containing protein</fullName>
    </recommendedName>
</protein>
<dbReference type="Proteomes" id="UP000467700">
    <property type="component" value="Unassembled WGS sequence"/>
</dbReference>